<dbReference type="EMBL" id="MK937592">
    <property type="protein sequence ID" value="QDH91693.1"/>
    <property type="molecule type" value="Genomic_DNA"/>
</dbReference>
<organism evidence="1 2">
    <name type="scientific">Mycobacterium phage Phrappuccino</name>
    <dbReference type="NCBI Taxonomy" id="2591223"/>
    <lineage>
        <taxon>Viruses</taxon>
        <taxon>Duplodnaviria</taxon>
        <taxon>Heunggongvirae</taxon>
        <taxon>Uroviricota</taxon>
        <taxon>Caudoviricetes</taxon>
        <taxon>Phrappuccinovirus</taxon>
        <taxon>Phrappuccinovirus phrappuccino</taxon>
        <taxon>Phreappuccinovirus Phrappuccino</taxon>
    </lineage>
</organism>
<dbReference type="KEGG" id="vg:64766939"/>
<protein>
    <submittedName>
        <fullName evidence="1">Uncharacterized protein</fullName>
    </submittedName>
</protein>
<gene>
    <name evidence="1" type="primary">15</name>
    <name evidence="1" type="ORF">SEA_PHRAPPUCCINO_15</name>
</gene>
<sequence length="77" mass="8829">MIQVLFYWYGDRAAGSRSKHWAWMPQVPAVGDTVHVPLEAPDEYGNTDSENSIAMEVHRIAWTCDGTAHWHAEVYLR</sequence>
<evidence type="ECO:0000313" key="2">
    <source>
        <dbReference type="Proteomes" id="UP000316777"/>
    </source>
</evidence>
<evidence type="ECO:0000313" key="1">
    <source>
        <dbReference type="EMBL" id="QDH91693.1"/>
    </source>
</evidence>
<accession>A0A514DDJ9</accession>
<dbReference type="RefSeq" id="YP_010059704.1">
    <property type="nucleotide sequence ID" value="NC_054727.1"/>
</dbReference>
<dbReference type="Proteomes" id="UP000316777">
    <property type="component" value="Segment"/>
</dbReference>
<keyword evidence="2" id="KW-1185">Reference proteome</keyword>
<name>A0A514DDJ9_9CAUD</name>
<dbReference type="GeneID" id="64766939"/>
<proteinExistence type="predicted"/>
<reference evidence="1 2" key="1">
    <citation type="submission" date="2019-05" db="EMBL/GenBank/DDBJ databases">
        <authorList>
            <person name="Pope W.H."/>
            <person name="Garlena R.A."/>
            <person name="Russell D.A."/>
            <person name="Jacobs-Sera D."/>
            <person name="Hatfull G.F."/>
        </authorList>
    </citation>
    <scope>NUCLEOTIDE SEQUENCE [LARGE SCALE GENOMIC DNA]</scope>
</reference>